<protein>
    <submittedName>
        <fullName evidence="5">Lox4p, variant 2</fullName>
        <ecNumber evidence="5">1.13.11.-</ecNumber>
    </submittedName>
</protein>
<evidence type="ECO:0000256" key="1">
    <source>
        <dbReference type="ARBA" id="ARBA00022723"/>
    </source>
</evidence>
<gene>
    <name evidence="5" type="primary">LOX4</name>
    <name evidence="5" type="ORF">AAHA92_28689</name>
</gene>
<dbReference type="EC" id="1.13.11.-" evidence="5"/>
<accession>A0ABD1FYB9</accession>
<dbReference type="AlphaFoldDB" id="A0ABD1FYB9"/>
<evidence type="ECO:0000256" key="3">
    <source>
        <dbReference type="ARBA" id="ARBA00023002"/>
    </source>
</evidence>
<keyword evidence="6" id="KW-1185">Reference proteome</keyword>
<proteinExistence type="predicted"/>
<dbReference type="InterPro" id="IPR000907">
    <property type="entry name" value="LipOase"/>
</dbReference>
<dbReference type="InterPro" id="IPR013819">
    <property type="entry name" value="LipOase_C"/>
</dbReference>
<sequence length="150" mass="17466">MHFIHKLLYPHFRDTMNINAFARQTLVNAGGTLEKIAFPGRYAIELSSFIYKEWNFPDQALPADLLKRGMAVEDPNSPHGIRLVMEDYPYAVDGLQIWSAINTWVDDYCKLYYPSDEAVKGDTELQSWWKEIREKGHGDKKDAPWWPKMS</sequence>
<evidence type="ECO:0000313" key="5">
    <source>
        <dbReference type="EMBL" id="KAL1535974.1"/>
    </source>
</evidence>
<evidence type="ECO:0000256" key="2">
    <source>
        <dbReference type="ARBA" id="ARBA00022964"/>
    </source>
</evidence>
<comment type="caution">
    <text evidence="5">The sequence shown here is derived from an EMBL/GenBank/DDBJ whole genome shotgun (WGS) entry which is preliminary data.</text>
</comment>
<keyword evidence="2" id="KW-0223">Dioxygenase</keyword>
<organism evidence="5 6">
    <name type="scientific">Salvia divinorum</name>
    <name type="common">Maria pastora</name>
    <name type="synonym">Diviner's sage</name>
    <dbReference type="NCBI Taxonomy" id="28513"/>
    <lineage>
        <taxon>Eukaryota</taxon>
        <taxon>Viridiplantae</taxon>
        <taxon>Streptophyta</taxon>
        <taxon>Embryophyta</taxon>
        <taxon>Tracheophyta</taxon>
        <taxon>Spermatophyta</taxon>
        <taxon>Magnoliopsida</taxon>
        <taxon>eudicotyledons</taxon>
        <taxon>Gunneridae</taxon>
        <taxon>Pentapetalae</taxon>
        <taxon>asterids</taxon>
        <taxon>lamiids</taxon>
        <taxon>Lamiales</taxon>
        <taxon>Lamiaceae</taxon>
        <taxon>Nepetoideae</taxon>
        <taxon>Mentheae</taxon>
        <taxon>Salviinae</taxon>
        <taxon>Salvia</taxon>
        <taxon>Salvia subgen. Calosphace</taxon>
    </lineage>
</organism>
<name>A0ABD1FYB9_SALDI</name>
<keyword evidence="1" id="KW-0479">Metal-binding</keyword>
<dbReference type="SUPFAM" id="SSF48484">
    <property type="entry name" value="Lipoxigenase"/>
    <property type="match status" value="1"/>
</dbReference>
<dbReference type="PANTHER" id="PTHR11771">
    <property type="entry name" value="LIPOXYGENASE"/>
    <property type="match status" value="1"/>
</dbReference>
<reference evidence="5 6" key="1">
    <citation type="submission" date="2024-06" db="EMBL/GenBank/DDBJ databases">
        <title>A chromosome level genome sequence of Diviner's sage (Salvia divinorum).</title>
        <authorList>
            <person name="Ford S.A."/>
            <person name="Ro D.-K."/>
            <person name="Ness R.W."/>
            <person name="Phillips M.A."/>
        </authorList>
    </citation>
    <scope>NUCLEOTIDE SEQUENCE [LARGE SCALE GENOMIC DNA]</scope>
    <source>
        <strain evidence="5">SAF-2024a</strain>
        <tissue evidence="5">Leaf</tissue>
    </source>
</reference>
<evidence type="ECO:0000259" key="4">
    <source>
        <dbReference type="PROSITE" id="PS51393"/>
    </source>
</evidence>
<dbReference type="Proteomes" id="UP001567538">
    <property type="component" value="Unassembled WGS sequence"/>
</dbReference>
<dbReference type="Pfam" id="PF00305">
    <property type="entry name" value="Lipoxygenase"/>
    <property type="match status" value="1"/>
</dbReference>
<dbReference type="EMBL" id="JBEAFC010000011">
    <property type="protein sequence ID" value="KAL1535974.1"/>
    <property type="molecule type" value="Genomic_DNA"/>
</dbReference>
<dbReference type="Gene3D" id="1.20.245.10">
    <property type="entry name" value="Lipoxygenase-1, Domain 5"/>
    <property type="match status" value="1"/>
</dbReference>
<keyword evidence="3 5" id="KW-0560">Oxidoreductase</keyword>
<dbReference type="GO" id="GO:0046872">
    <property type="term" value="F:metal ion binding"/>
    <property type="evidence" value="ECO:0007669"/>
    <property type="project" value="UniProtKB-KW"/>
</dbReference>
<dbReference type="GO" id="GO:0051213">
    <property type="term" value="F:dioxygenase activity"/>
    <property type="evidence" value="ECO:0007669"/>
    <property type="project" value="UniProtKB-KW"/>
</dbReference>
<dbReference type="PROSITE" id="PS51393">
    <property type="entry name" value="LIPOXYGENASE_3"/>
    <property type="match status" value="1"/>
</dbReference>
<dbReference type="InterPro" id="IPR036226">
    <property type="entry name" value="LipOase_C_sf"/>
</dbReference>
<evidence type="ECO:0000313" key="6">
    <source>
        <dbReference type="Proteomes" id="UP001567538"/>
    </source>
</evidence>
<feature type="domain" description="Lipoxygenase" evidence="4">
    <location>
        <begin position="1"/>
        <end position="150"/>
    </location>
</feature>